<keyword evidence="3" id="KW-0732">Signal</keyword>
<dbReference type="InterPro" id="IPR008701">
    <property type="entry name" value="NPP1"/>
</dbReference>
<proteinExistence type="inferred from homology"/>
<name>A0A5C3Q127_9AGAR</name>
<accession>A0A5C3Q127</accession>
<feature type="signal peptide" evidence="3">
    <location>
        <begin position="1"/>
        <end position="22"/>
    </location>
</feature>
<keyword evidence="2" id="KW-0843">Virulence</keyword>
<gene>
    <name evidence="4" type="ORF">BDV98DRAFT_556365</name>
</gene>
<dbReference type="AlphaFoldDB" id="A0A5C3Q127"/>
<dbReference type="OrthoDB" id="89086at2759"/>
<evidence type="ECO:0000313" key="5">
    <source>
        <dbReference type="Proteomes" id="UP000305067"/>
    </source>
</evidence>
<dbReference type="Proteomes" id="UP000305067">
    <property type="component" value="Unassembled WGS sequence"/>
</dbReference>
<evidence type="ECO:0000256" key="2">
    <source>
        <dbReference type="ARBA" id="ARBA00023026"/>
    </source>
</evidence>
<feature type="chain" id="PRO_5022998157" evidence="3">
    <location>
        <begin position="23"/>
        <end position="241"/>
    </location>
</feature>
<keyword evidence="5" id="KW-1185">Reference proteome</keyword>
<reference evidence="4 5" key="1">
    <citation type="journal article" date="2019" name="Nat. Ecol. Evol.">
        <title>Megaphylogeny resolves global patterns of mushroom evolution.</title>
        <authorList>
            <person name="Varga T."/>
            <person name="Krizsan K."/>
            <person name="Foldi C."/>
            <person name="Dima B."/>
            <person name="Sanchez-Garcia M."/>
            <person name="Sanchez-Ramirez S."/>
            <person name="Szollosi G.J."/>
            <person name="Szarkandi J.G."/>
            <person name="Papp V."/>
            <person name="Albert L."/>
            <person name="Andreopoulos W."/>
            <person name="Angelini C."/>
            <person name="Antonin V."/>
            <person name="Barry K.W."/>
            <person name="Bougher N.L."/>
            <person name="Buchanan P."/>
            <person name="Buyck B."/>
            <person name="Bense V."/>
            <person name="Catcheside P."/>
            <person name="Chovatia M."/>
            <person name="Cooper J."/>
            <person name="Damon W."/>
            <person name="Desjardin D."/>
            <person name="Finy P."/>
            <person name="Geml J."/>
            <person name="Haridas S."/>
            <person name="Hughes K."/>
            <person name="Justo A."/>
            <person name="Karasinski D."/>
            <person name="Kautmanova I."/>
            <person name="Kiss B."/>
            <person name="Kocsube S."/>
            <person name="Kotiranta H."/>
            <person name="LaButti K.M."/>
            <person name="Lechner B.E."/>
            <person name="Liimatainen K."/>
            <person name="Lipzen A."/>
            <person name="Lukacs Z."/>
            <person name="Mihaltcheva S."/>
            <person name="Morgado L.N."/>
            <person name="Niskanen T."/>
            <person name="Noordeloos M.E."/>
            <person name="Ohm R.A."/>
            <person name="Ortiz-Santana B."/>
            <person name="Ovrebo C."/>
            <person name="Racz N."/>
            <person name="Riley R."/>
            <person name="Savchenko A."/>
            <person name="Shiryaev A."/>
            <person name="Soop K."/>
            <person name="Spirin V."/>
            <person name="Szebenyi C."/>
            <person name="Tomsovsky M."/>
            <person name="Tulloss R.E."/>
            <person name="Uehling J."/>
            <person name="Grigoriev I.V."/>
            <person name="Vagvolgyi C."/>
            <person name="Papp T."/>
            <person name="Martin F.M."/>
            <person name="Miettinen O."/>
            <person name="Hibbett D.S."/>
            <person name="Nagy L.G."/>
        </authorList>
    </citation>
    <scope>NUCLEOTIDE SEQUENCE [LARGE SCALE GENOMIC DNA]</scope>
    <source>
        <strain evidence="4 5">CBS 309.79</strain>
    </source>
</reference>
<dbReference type="Pfam" id="PF05630">
    <property type="entry name" value="NPP1"/>
    <property type="match status" value="1"/>
</dbReference>
<evidence type="ECO:0000256" key="1">
    <source>
        <dbReference type="ARBA" id="ARBA00009520"/>
    </source>
</evidence>
<evidence type="ECO:0000256" key="3">
    <source>
        <dbReference type="SAM" id="SignalP"/>
    </source>
</evidence>
<sequence length="241" mass="26092">MRFFTLTQACLLATGLSTLANGTPLAPRGEKIGHKDVVGFAEVNTSGPWGRAFKRFKPYLSVETGCVPFPAVDKDGNWSGGLKKGGTHNGQCSSSTGQVYVRGKKYGDQYAIMYSWYMPKDNPSPAVGHRHDWEAAVVWVDDINKSSPKMTALSTSEHGKYGKTTSWKSDGTRPYIAYAQLGTHQLAPGGSKGGEQPMIPWEAMTQAARDALNGDNWGSDAVVPFKDADDNFNKNLGKAEP</sequence>
<dbReference type="EMBL" id="ML178882">
    <property type="protein sequence ID" value="TFK95521.1"/>
    <property type="molecule type" value="Genomic_DNA"/>
</dbReference>
<comment type="similarity">
    <text evidence="1">Belongs to the Necrosis inducing protein (NPP1) family.</text>
</comment>
<dbReference type="STRING" id="1884261.A0A5C3Q127"/>
<dbReference type="PANTHER" id="PTHR33657">
    <property type="entry name" value="DOMAIN PROTEIN, PUTATIVE (AFU_ORTHOLOGUE AFUA_5G00600)-RELATED"/>
    <property type="match status" value="1"/>
</dbReference>
<dbReference type="PANTHER" id="PTHR33657:SF8">
    <property type="entry name" value="DOMAIN PROTEIN, PUTATIVE (AFU_ORTHOLOGUE AFUA_5G00600)-RELATED"/>
    <property type="match status" value="1"/>
</dbReference>
<organism evidence="4 5">
    <name type="scientific">Pterulicium gracile</name>
    <dbReference type="NCBI Taxonomy" id="1884261"/>
    <lineage>
        <taxon>Eukaryota</taxon>
        <taxon>Fungi</taxon>
        <taxon>Dikarya</taxon>
        <taxon>Basidiomycota</taxon>
        <taxon>Agaricomycotina</taxon>
        <taxon>Agaricomycetes</taxon>
        <taxon>Agaricomycetidae</taxon>
        <taxon>Agaricales</taxon>
        <taxon>Pleurotineae</taxon>
        <taxon>Pterulaceae</taxon>
        <taxon>Pterulicium</taxon>
    </lineage>
</organism>
<evidence type="ECO:0000313" key="4">
    <source>
        <dbReference type="EMBL" id="TFK95521.1"/>
    </source>
</evidence>
<protein>
    <submittedName>
        <fullName evidence="4">Necrosis inducing protein-domain-containing protein</fullName>
    </submittedName>
</protein>